<evidence type="ECO:0000313" key="3">
    <source>
        <dbReference type="EMBL" id="ABA06165.1"/>
    </source>
</evidence>
<dbReference type="InterPro" id="IPR019251">
    <property type="entry name" value="DUF2231_TM"/>
</dbReference>
<dbReference type="STRING" id="323098.Nwi_2915"/>
<keyword evidence="1" id="KW-0472">Membrane</keyword>
<organism evidence="3 4">
    <name type="scientific">Nitrobacter winogradskyi (strain ATCC 25391 / DSM 10237 / CIP 104748 / NCIMB 11846 / Nb-255)</name>
    <dbReference type="NCBI Taxonomy" id="323098"/>
    <lineage>
        <taxon>Bacteria</taxon>
        <taxon>Pseudomonadati</taxon>
        <taxon>Pseudomonadota</taxon>
        <taxon>Alphaproteobacteria</taxon>
        <taxon>Hyphomicrobiales</taxon>
        <taxon>Nitrobacteraceae</taxon>
        <taxon>Nitrobacter</taxon>
    </lineage>
</organism>
<protein>
    <submittedName>
        <fullName evidence="3">Conserved hypothetical membrane protein</fullName>
    </submittedName>
</protein>
<feature type="transmembrane region" description="Helical" evidence="1">
    <location>
        <begin position="20"/>
        <end position="39"/>
    </location>
</feature>
<keyword evidence="4" id="KW-1185">Reference proteome</keyword>
<evidence type="ECO:0000259" key="2">
    <source>
        <dbReference type="Pfam" id="PF09990"/>
    </source>
</evidence>
<gene>
    <name evidence="3" type="ordered locus">Nwi_2915</name>
</gene>
<dbReference type="Pfam" id="PF09990">
    <property type="entry name" value="DUF2231"/>
    <property type="match status" value="1"/>
</dbReference>
<reference evidence="3 4" key="1">
    <citation type="journal article" date="2006" name="Appl. Environ. Microbiol.">
        <title>Genome sequence of the chemolithoautotrophic nitrite-oxidizing bacterium Nitrobacter winogradskyi Nb-255.</title>
        <authorList>
            <person name="Starkenburg S.R."/>
            <person name="Chain P.S."/>
            <person name="Sayavedra-Soto L.A."/>
            <person name="Hauser L."/>
            <person name="Land M.L."/>
            <person name="Larimer F.W."/>
            <person name="Malfatti S.A."/>
            <person name="Klotz M.G."/>
            <person name="Bottomley P.J."/>
            <person name="Arp D.J."/>
            <person name="Hickey W.J."/>
        </authorList>
    </citation>
    <scope>NUCLEOTIDE SEQUENCE [LARGE SCALE GENOMIC DNA]</scope>
    <source>
        <strain evidence="4">ATCC 25391 / DSM 10237 / CIP 104748 / NCIMB 11846 / Nb-255</strain>
    </source>
</reference>
<feature type="transmembrane region" description="Helical" evidence="1">
    <location>
        <begin position="109"/>
        <end position="133"/>
    </location>
</feature>
<dbReference type="RefSeq" id="WP_011316095.1">
    <property type="nucleotide sequence ID" value="NC_007406.1"/>
</dbReference>
<evidence type="ECO:0000256" key="1">
    <source>
        <dbReference type="SAM" id="Phobius"/>
    </source>
</evidence>
<dbReference type="KEGG" id="nwi:Nwi_2915"/>
<feature type="transmembrane region" description="Helical" evidence="1">
    <location>
        <begin position="86"/>
        <end position="103"/>
    </location>
</feature>
<keyword evidence="1" id="KW-1133">Transmembrane helix</keyword>
<dbReference type="HOGENOM" id="CLU_107155_2_0_5"/>
<feature type="domain" description="DUF2231" evidence="2">
    <location>
        <begin position="13"/>
        <end position="147"/>
    </location>
</feature>
<name>Q3SNH6_NITWN</name>
<dbReference type="AlphaFoldDB" id="Q3SNH6"/>
<sequence>MATNPRSTAQVAGHPIHPMVITFPIACFVLAFASDLTFYATSNEFWATASFWLLGIGLVTAALAAGTGLVDVFGDGRVRNLSDTRVHAIGNAIALLIALYNWYMRFEQGTSAVVPSGVVLSGIVVFVLAIAGWKGGEMVFRHRVGVADPRDERD</sequence>
<dbReference type="InterPro" id="IPR016923">
    <property type="entry name" value="UCP029509"/>
</dbReference>
<dbReference type="eggNOG" id="COG4244">
    <property type="taxonomic scope" value="Bacteria"/>
</dbReference>
<accession>Q3SNH6</accession>
<proteinExistence type="predicted"/>
<dbReference type="PIRSF" id="PIRSF029509">
    <property type="entry name" value="UCP029509"/>
    <property type="match status" value="1"/>
</dbReference>
<keyword evidence="1" id="KW-0812">Transmembrane</keyword>
<evidence type="ECO:0000313" key="4">
    <source>
        <dbReference type="Proteomes" id="UP000002531"/>
    </source>
</evidence>
<dbReference type="Proteomes" id="UP000002531">
    <property type="component" value="Chromosome"/>
</dbReference>
<dbReference type="EMBL" id="CP000115">
    <property type="protein sequence ID" value="ABA06165.1"/>
    <property type="molecule type" value="Genomic_DNA"/>
</dbReference>
<feature type="transmembrane region" description="Helical" evidence="1">
    <location>
        <begin position="51"/>
        <end position="74"/>
    </location>
</feature>